<keyword evidence="3" id="KW-0325">Glycoprotein</keyword>
<dbReference type="EMBL" id="KK198756">
    <property type="protein sequence ID" value="KCW76393.1"/>
    <property type="molecule type" value="Genomic_DNA"/>
</dbReference>
<accession>A0A059CD72</accession>
<dbReference type="SUPFAM" id="SSF51110">
    <property type="entry name" value="alpha-D-mannose-specific plant lectins"/>
    <property type="match status" value="1"/>
</dbReference>
<dbReference type="PANTHER" id="PTHR32444">
    <property type="entry name" value="BULB-TYPE LECTIN DOMAIN-CONTAINING PROTEIN"/>
    <property type="match status" value="1"/>
</dbReference>
<gene>
    <name evidence="5" type="ORF">EUGRSUZ_D00775</name>
</gene>
<dbReference type="InterPro" id="IPR001480">
    <property type="entry name" value="Bulb-type_lectin_dom"/>
</dbReference>
<keyword evidence="2" id="KW-1015">Disulfide bond</keyword>
<evidence type="ECO:0000313" key="5">
    <source>
        <dbReference type="EMBL" id="KCW76393.1"/>
    </source>
</evidence>
<dbReference type="CDD" id="cd00028">
    <property type="entry name" value="B_lectin"/>
    <property type="match status" value="1"/>
</dbReference>
<dbReference type="InParanoid" id="A0A059CD72"/>
<name>A0A059CD72_EUCGR</name>
<evidence type="ECO:0000256" key="3">
    <source>
        <dbReference type="ARBA" id="ARBA00023180"/>
    </source>
</evidence>
<keyword evidence="1" id="KW-0732">Signal</keyword>
<evidence type="ECO:0000259" key="4">
    <source>
        <dbReference type="PROSITE" id="PS50927"/>
    </source>
</evidence>
<dbReference type="PANTHER" id="PTHR32444:SF239">
    <property type="entry name" value="NON-SPECIFIC SERINE_THREONINE PROTEIN KINASE"/>
    <property type="match status" value="1"/>
</dbReference>
<organism evidence="5">
    <name type="scientific">Eucalyptus grandis</name>
    <name type="common">Flooded gum</name>
    <dbReference type="NCBI Taxonomy" id="71139"/>
    <lineage>
        <taxon>Eukaryota</taxon>
        <taxon>Viridiplantae</taxon>
        <taxon>Streptophyta</taxon>
        <taxon>Embryophyta</taxon>
        <taxon>Tracheophyta</taxon>
        <taxon>Spermatophyta</taxon>
        <taxon>Magnoliopsida</taxon>
        <taxon>eudicotyledons</taxon>
        <taxon>Gunneridae</taxon>
        <taxon>Pentapetalae</taxon>
        <taxon>rosids</taxon>
        <taxon>malvids</taxon>
        <taxon>Myrtales</taxon>
        <taxon>Myrtaceae</taxon>
        <taxon>Myrtoideae</taxon>
        <taxon>Eucalypteae</taxon>
        <taxon>Eucalyptus</taxon>
    </lineage>
</organism>
<protein>
    <recommendedName>
        <fullName evidence="4">Bulb-type lectin domain-containing protein</fullName>
    </recommendedName>
</protein>
<dbReference type="Gene3D" id="2.90.10.10">
    <property type="entry name" value="Bulb-type lectin domain"/>
    <property type="match status" value="1"/>
</dbReference>
<dbReference type="Gramene" id="KCW76393">
    <property type="protein sequence ID" value="KCW76393"/>
    <property type="gene ID" value="EUGRSUZ_D00775"/>
</dbReference>
<reference evidence="5" key="1">
    <citation type="submission" date="2013-07" db="EMBL/GenBank/DDBJ databases">
        <title>The genome of Eucalyptus grandis.</title>
        <authorList>
            <person name="Schmutz J."/>
            <person name="Hayes R."/>
            <person name="Myburg A."/>
            <person name="Tuskan G."/>
            <person name="Grattapaglia D."/>
            <person name="Rokhsar D.S."/>
        </authorList>
    </citation>
    <scope>NUCLEOTIDE SEQUENCE</scope>
    <source>
        <tissue evidence="5">Leaf extractions</tissue>
    </source>
</reference>
<sequence length="211" mass="22944">MFCCALRSCIRGDVIIATELIQDPGSIASSGGLYKLGCFSPNGSVNWYVGIWHNGISAYSVLWVANCDKPILGSTGAMMISDDSNLVLMNGKKEVIWSSNVSTLNKLKCQNIRLRKHCLAQSLSPVANDSDVLWQSFDHMSNLFLAKRKLSSNIGTNDFGVLLLEIISSTIGPKNICQMGLLCTQLAKDRPAISTVIPMPHGEIVDLPSRN</sequence>
<dbReference type="Pfam" id="PF01453">
    <property type="entry name" value="B_lectin"/>
    <property type="match status" value="1"/>
</dbReference>
<dbReference type="SMART" id="SM00108">
    <property type="entry name" value="B_lectin"/>
    <property type="match status" value="1"/>
</dbReference>
<evidence type="ECO:0000256" key="1">
    <source>
        <dbReference type="ARBA" id="ARBA00022729"/>
    </source>
</evidence>
<dbReference type="STRING" id="71139.A0A059CD72"/>
<feature type="domain" description="Bulb-type lectin" evidence="4">
    <location>
        <begin position="12"/>
        <end position="138"/>
    </location>
</feature>
<dbReference type="AlphaFoldDB" id="A0A059CD72"/>
<proteinExistence type="predicted"/>
<dbReference type="PROSITE" id="PS50927">
    <property type="entry name" value="BULB_LECTIN"/>
    <property type="match status" value="1"/>
</dbReference>
<evidence type="ECO:0000256" key="2">
    <source>
        <dbReference type="ARBA" id="ARBA00023157"/>
    </source>
</evidence>
<dbReference type="InterPro" id="IPR036426">
    <property type="entry name" value="Bulb-type_lectin_dom_sf"/>
</dbReference>